<dbReference type="Proteomes" id="UP001500968">
    <property type="component" value="Unassembled WGS sequence"/>
</dbReference>
<name>A0ABP7T7E3_9FLAO</name>
<organism evidence="2 3">
    <name type="scientific">Flavobacterium cheonhonense</name>
    <dbReference type="NCBI Taxonomy" id="706185"/>
    <lineage>
        <taxon>Bacteria</taxon>
        <taxon>Pseudomonadati</taxon>
        <taxon>Bacteroidota</taxon>
        <taxon>Flavobacteriia</taxon>
        <taxon>Flavobacteriales</taxon>
        <taxon>Flavobacteriaceae</taxon>
        <taxon>Flavobacterium</taxon>
    </lineage>
</organism>
<reference evidence="3" key="1">
    <citation type="journal article" date="2019" name="Int. J. Syst. Evol. Microbiol.">
        <title>The Global Catalogue of Microorganisms (GCM) 10K type strain sequencing project: providing services to taxonomists for standard genome sequencing and annotation.</title>
        <authorList>
            <consortium name="The Broad Institute Genomics Platform"/>
            <consortium name="The Broad Institute Genome Sequencing Center for Infectious Disease"/>
            <person name="Wu L."/>
            <person name="Ma J."/>
        </authorList>
    </citation>
    <scope>NUCLEOTIDE SEQUENCE [LARGE SCALE GENOMIC DNA]</scope>
    <source>
        <strain evidence="3">JCM 17064</strain>
    </source>
</reference>
<feature type="domain" description="Helix-turn-helix" evidence="1">
    <location>
        <begin position="40"/>
        <end position="72"/>
    </location>
</feature>
<evidence type="ECO:0000259" key="1">
    <source>
        <dbReference type="Pfam" id="PF12728"/>
    </source>
</evidence>
<gene>
    <name evidence="2" type="ORF">GCM10022386_01430</name>
</gene>
<dbReference type="InterPro" id="IPR041657">
    <property type="entry name" value="HTH_17"/>
</dbReference>
<dbReference type="Pfam" id="PF12728">
    <property type="entry name" value="HTH_17"/>
    <property type="match status" value="1"/>
</dbReference>
<evidence type="ECO:0000313" key="3">
    <source>
        <dbReference type="Proteomes" id="UP001500968"/>
    </source>
</evidence>
<protein>
    <recommendedName>
        <fullName evidence="1">Helix-turn-helix domain-containing protein</fullName>
    </recommendedName>
</protein>
<accession>A0ABP7T7E3</accession>
<comment type="caution">
    <text evidence="2">The sequence shown here is derived from an EMBL/GenBank/DDBJ whole genome shotgun (WGS) entry which is preliminary data.</text>
</comment>
<sequence length="96" mass="11332">MGSKEFRLLMQAINEVRQHLRMEQAVPHDEEFLDSHRMERLLRCSPSKLYRLRKSGAIPCVLVGGRYLYPKKFFTQEVIRSIVQEDPSKRFDSYGS</sequence>
<evidence type="ECO:0000313" key="2">
    <source>
        <dbReference type="EMBL" id="GAA4022179.1"/>
    </source>
</evidence>
<dbReference type="EMBL" id="BAABCR010000001">
    <property type="protein sequence ID" value="GAA4022179.1"/>
    <property type="molecule type" value="Genomic_DNA"/>
</dbReference>
<proteinExistence type="predicted"/>
<keyword evidence="3" id="KW-1185">Reference proteome</keyword>